<sequence>MAATVAKFSYYSQLIPSKTAADVGMSALHFQHANVPLVHAIVLCESPQVIAGENGYRRCQPGYILPLGTHHVHHVHHCVAS</sequence>
<evidence type="ECO:0000313" key="1">
    <source>
        <dbReference type="EMBL" id="CAK9267921.1"/>
    </source>
</evidence>
<reference evidence="1 2" key="1">
    <citation type="submission" date="2024-02" db="EMBL/GenBank/DDBJ databases">
        <authorList>
            <consortium name="ELIXIR-Norway"/>
            <consortium name="Elixir Norway"/>
        </authorList>
    </citation>
    <scope>NUCLEOTIDE SEQUENCE [LARGE SCALE GENOMIC DNA]</scope>
</reference>
<dbReference type="EMBL" id="OZ020097">
    <property type="protein sequence ID" value="CAK9267921.1"/>
    <property type="molecule type" value="Genomic_DNA"/>
</dbReference>
<name>A0ABP0WM21_9BRYO</name>
<gene>
    <name evidence="1" type="ORF">CSSPJE1EN1_LOCUS13399</name>
</gene>
<protein>
    <submittedName>
        <fullName evidence="1">Uncharacterized protein</fullName>
    </submittedName>
</protein>
<proteinExistence type="predicted"/>
<keyword evidence="2" id="KW-1185">Reference proteome</keyword>
<accession>A0ABP0WM21</accession>
<evidence type="ECO:0000313" key="2">
    <source>
        <dbReference type="Proteomes" id="UP001497444"/>
    </source>
</evidence>
<dbReference type="Proteomes" id="UP001497444">
    <property type="component" value="Chromosome 2"/>
</dbReference>
<organism evidence="1 2">
    <name type="scientific">Sphagnum jensenii</name>
    <dbReference type="NCBI Taxonomy" id="128206"/>
    <lineage>
        <taxon>Eukaryota</taxon>
        <taxon>Viridiplantae</taxon>
        <taxon>Streptophyta</taxon>
        <taxon>Embryophyta</taxon>
        <taxon>Bryophyta</taxon>
        <taxon>Sphagnophytina</taxon>
        <taxon>Sphagnopsida</taxon>
        <taxon>Sphagnales</taxon>
        <taxon>Sphagnaceae</taxon>
        <taxon>Sphagnum</taxon>
    </lineage>
</organism>